<dbReference type="RefSeq" id="WP_062717706.1">
    <property type="nucleotide sequence ID" value="NZ_KQ948926.1"/>
</dbReference>
<sequence>MIVAVGGRPWTGKTTLAKALAKAMSGVLLDKAALQKVLFPRPAPASPEQNDRLYEFLLQAAVWHLETTPGDVVVLDGRPLTRIREVLALRRFASGVDQPLRIIECVCPDEVAVDRARASPTSTEPLAVANEAPAEPIPDPKIVIDTSLPADQCLASALQHLSRAPTGCGTPQTVSPVQASRSGTRGTSEPLEQLAAKRSREVA</sequence>
<feature type="compositionally biased region" description="Polar residues" evidence="1">
    <location>
        <begin position="169"/>
        <end position="187"/>
    </location>
</feature>
<evidence type="ECO:0000256" key="1">
    <source>
        <dbReference type="SAM" id="MobiDB-lite"/>
    </source>
</evidence>
<dbReference type="STRING" id="661399.AQJ67_09820"/>
<dbReference type="EMBL" id="LMWY01000010">
    <property type="protein sequence ID" value="KUO04797.1"/>
    <property type="molecule type" value="Genomic_DNA"/>
</dbReference>
<dbReference type="AlphaFoldDB" id="A0A101U5W1"/>
<dbReference type="InterPro" id="IPR027417">
    <property type="entry name" value="P-loop_NTPase"/>
</dbReference>
<dbReference type="Pfam" id="PF13671">
    <property type="entry name" value="AAA_33"/>
    <property type="match status" value="1"/>
</dbReference>
<evidence type="ECO:0008006" key="4">
    <source>
        <dbReference type="Google" id="ProtNLM"/>
    </source>
</evidence>
<dbReference type="OrthoDB" id="9810277at2"/>
<organism evidence="2 3">
    <name type="scientific">Streptomyces caeruleatus</name>
    <dbReference type="NCBI Taxonomy" id="661399"/>
    <lineage>
        <taxon>Bacteria</taxon>
        <taxon>Bacillati</taxon>
        <taxon>Actinomycetota</taxon>
        <taxon>Actinomycetes</taxon>
        <taxon>Kitasatosporales</taxon>
        <taxon>Streptomycetaceae</taxon>
        <taxon>Streptomyces</taxon>
    </lineage>
</organism>
<dbReference type="SUPFAM" id="SSF52540">
    <property type="entry name" value="P-loop containing nucleoside triphosphate hydrolases"/>
    <property type="match status" value="1"/>
</dbReference>
<comment type="caution">
    <text evidence="2">The sequence shown here is derived from an EMBL/GenBank/DDBJ whole genome shotgun (WGS) entry which is preliminary data.</text>
</comment>
<accession>A0A101U5W1</accession>
<evidence type="ECO:0000313" key="3">
    <source>
        <dbReference type="Proteomes" id="UP000053429"/>
    </source>
</evidence>
<keyword evidence="3" id="KW-1185">Reference proteome</keyword>
<protein>
    <recommendedName>
        <fullName evidence="4">ATP-binding protein</fullName>
    </recommendedName>
</protein>
<proteinExistence type="predicted"/>
<gene>
    <name evidence="2" type="ORF">AQJ67_09820</name>
</gene>
<dbReference type="Gene3D" id="3.40.50.300">
    <property type="entry name" value="P-loop containing nucleotide triphosphate hydrolases"/>
    <property type="match status" value="1"/>
</dbReference>
<evidence type="ECO:0000313" key="2">
    <source>
        <dbReference type="EMBL" id="KUO04797.1"/>
    </source>
</evidence>
<feature type="region of interest" description="Disordered" evidence="1">
    <location>
        <begin position="164"/>
        <end position="203"/>
    </location>
</feature>
<dbReference type="Proteomes" id="UP000053429">
    <property type="component" value="Unassembled WGS sequence"/>
</dbReference>
<reference evidence="2 3" key="1">
    <citation type="submission" date="2015-10" db="EMBL/GenBank/DDBJ databases">
        <title>Draft genome sequence of Streptomyces caeruleatus NRRL B-24802, type strain for the species Streptomyces caeruleatus.</title>
        <authorList>
            <person name="Ruckert C."/>
            <person name="Winkler A."/>
            <person name="Kalinowski J."/>
            <person name="Kampfer P."/>
            <person name="Glaeser S."/>
        </authorList>
    </citation>
    <scope>NUCLEOTIDE SEQUENCE [LARGE SCALE GENOMIC DNA]</scope>
    <source>
        <strain evidence="2 3">NRRL B-24802</strain>
    </source>
</reference>
<name>A0A101U5W1_9ACTN</name>